<organism evidence="2 3">
    <name type="scientific">Thalassolituus hydrocarboniclasticus</name>
    <dbReference type="NCBI Taxonomy" id="2742796"/>
    <lineage>
        <taxon>Bacteria</taxon>
        <taxon>Pseudomonadati</taxon>
        <taxon>Pseudomonadota</taxon>
        <taxon>Gammaproteobacteria</taxon>
        <taxon>Oceanospirillales</taxon>
        <taxon>Oceanospirillaceae</taxon>
        <taxon>Thalassolituus</taxon>
    </lineage>
</organism>
<dbReference type="Pfam" id="PF08668">
    <property type="entry name" value="HDOD"/>
    <property type="match status" value="1"/>
</dbReference>
<evidence type="ECO:0000259" key="1">
    <source>
        <dbReference type="PROSITE" id="PS51833"/>
    </source>
</evidence>
<dbReference type="Gene3D" id="1.10.3210.10">
    <property type="entry name" value="Hypothetical protein af1432"/>
    <property type="match status" value="1"/>
</dbReference>
<dbReference type="InterPro" id="IPR052340">
    <property type="entry name" value="RNase_Y/CdgJ"/>
</dbReference>
<protein>
    <submittedName>
        <fullName evidence="2">HDOD domain-containing protein</fullName>
    </submittedName>
</protein>
<gene>
    <name evidence="2" type="ORF">HUF19_17760</name>
</gene>
<evidence type="ECO:0000313" key="3">
    <source>
        <dbReference type="Proteomes" id="UP001065322"/>
    </source>
</evidence>
<feature type="domain" description="HDOD" evidence="1">
    <location>
        <begin position="18"/>
        <end position="212"/>
    </location>
</feature>
<dbReference type="RefSeq" id="WP_260997837.1">
    <property type="nucleotide sequence ID" value="NZ_CP054475.1"/>
</dbReference>
<proteinExistence type="predicted"/>
<accession>A0ABY6AHX7</accession>
<dbReference type="Proteomes" id="UP001065322">
    <property type="component" value="Chromosome"/>
</dbReference>
<dbReference type="PANTHER" id="PTHR33525:SF6">
    <property type="entry name" value="HDOD DOMAIN-CONTAINING PROTEIN"/>
    <property type="match status" value="1"/>
</dbReference>
<evidence type="ECO:0000313" key="2">
    <source>
        <dbReference type="EMBL" id="UXD89168.1"/>
    </source>
</evidence>
<dbReference type="SUPFAM" id="SSF109604">
    <property type="entry name" value="HD-domain/PDEase-like"/>
    <property type="match status" value="1"/>
</dbReference>
<dbReference type="PANTHER" id="PTHR33525">
    <property type="match status" value="1"/>
</dbReference>
<dbReference type="InterPro" id="IPR013976">
    <property type="entry name" value="HDOD"/>
</dbReference>
<dbReference type="PROSITE" id="PS51833">
    <property type="entry name" value="HDOD"/>
    <property type="match status" value="1"/>
</dbReference>
<dbReference type="EMBL" id="CP054475">
    <property type="protein sequence ID" value="UXD89168.1"/>
    <property type="molecule type" value="Genomic_DNA"/>
</dbReference>
<name>A0ABY6AHX7_9GAMM</name>
<keyword evidence="3" id="KW-1185">Reference proteome</keyword>
<reference evidence="3" key="1">
    <citation type="submission" date="2020-06" db="EMBL/GenBank/DDBJ databases">
        <title>Thalassolituus marinus alknpb1M-1, a hydrocarbon-degrading bacterium isolated from the deep-sea overlying water using an in-situ strategy from the South China Sea basin.</title>
        <authorList>
            <person name="Dong C."/>
            <person name="Chen Y."/>
            <person name="Shao Z."/>
        </authorList>
    </citation>
    <scope>NUCLEOTIDE SEQUENCE [LARGE SCALE GENOMIC DNA]</scope>
    <source>
        <strain evidence="3">alknpb1M-1</strain>
    </source>
</reference>
<sequence>MITVSDEVMERISRGFTIPSKPQILIDIQRIIDDPEADLMQLANLLSRDIGLSSLILKTINSPQYGMSRTISDIPQAVMLLGSKSVGTLVSGLLLRNSFSTTGAISLERLWDNASMVADTMVYVGKTIKDKIAAENLYATGLFHDCGIAAMSQRFPDYRQTLERANKDYSRNPLLFEDELYQCNHAQVGFFIASGWSLPKDICQVVLNHHDEHFLSDHLQDEIALVFATLKIADNIVNRIRRGRDLTDWAPVSEQCFDALGITEMDYLDLLEDSEQMMS</sequence>